<dbReference type="Pfam" id="PF00005">
    <property type="entry name" value="ABC_tran"/>
    <property type="match status" value="1"/>
</dbReference>
<evidence type="ECO:0000256" key="3">
    <source>
        <dbReference type="ARBA" id="ARBA00022741"/>
    </source>
</evidence>
<feature type="domain" description="ABC transporter" evidence="8">
    <location>
        <begin position="17"/>
        <end position="233"/>
    </location>
</feature>
<accession>A0ABM6ATH7</accession>
<evidence type="ECO:0000256" key="6">
    <source>
        <dbReference type="ARBA" id="ARBA00023136"/>
    </source>
</evidence>
<evidence type="ECO:0000256" key="5">
    <source>
        <dbReference type="ARBA" id="ARBA00022967"/>
    </source>
</evidence>
<dbReference type="InterPro" id="IPR003439">
    <property type="entry name" value="ABC_transporter-like_ATP-bd"/>
</dbReference>
<dbReference type="Gene3D" id="3.40.50.300">
    <property type="entry name" value="P-loop containing nucleotide triphosphate hydrolases"/>
    <property type="match status" value="1"/>
</dbReference>
<feature type="region of interest" description="Disordered" evidence="7">
    <location>
        <begin position="249"/>
        <end position="276"/>
    </location>
</feature>
<dbReference type="GO" id="GO:0005524">
    <property type="term" value="F:ATP binding"/>
    <property type="evidence" value="ECO:0007669"/>
    <property type="project" value="UniProtKB-KW"/>
</dbReference>
<keyword evidence="2" id="KW-1003">Cell membrane</keyword>
<keyword evidence="3" id="KW-0547">Nucleotide-binding</keyword>
<keyword evidence="5" id="KW-1278">Translocase</keyword>
<dbReference type="PANTHER" id="PTHR42788">
    <property type="entry name" value="TAURINE IMPORT ATP-BINDING PROTEIN-RELATED"/>
    <property type="match status" value="1"/>
</dbReference>
<keyword evidence="6" id="KW-0472">Membrane</keyword>
<reference evidence="10" key="1">
    <citation type="submission" date="2015-10" db="EMBL/GenBank/DDBJ databases">
        <title>Complete genome sequence of Streptomyces ambofaciens DSM 40697.</title>
        <authorList>
            <person name="Thibessard A."/>
            <person name="Leblond P."/>
        </authorList>
    </citation>
    <scope>NUCLEOTIDE SEQUENCE [LARGE SCALE GENOMIC DNA]</scope>
    <source>
        <strain evidence="10">DSM 40697</strain>
    </source>
</reference>
<dbReference type="Proteomes" id="UP000076720">
    <property type="component" value="Chromosome"/>
</dbReference>
<dbReference type="SMART" id="SM00382">
    <property type="entry name" value="AAA"/>
    <property type="match status" value="1"/>
</dbReference>
<dbReference type="PROSITE" id="PS50893">
    <property type="entry name" value="ABC_TRANSPORTER_2"/>
    <property type="match status" value="1"/>
</dbReference>
<dbReference type="InterPro" id="IPR050166">
    <property type="entry name" value="ABC_transporter_ATP-bind"/>
</dbReference>
<sequence>MATHSGGLNTTEDRTAVRIENLVRSFDGRTVLDGLDLSIAPGEFVALLGRSGSGKSTLLRALAGLDHDVAGSGDLTAPDHVSVVFQDARLLPWKRLLDNVILGLPGPFAEERGRAALAEVGLAGRERGWPVELSGGEQQRVSLARSLVREPRLLLADEPFGALDALTRLRMHALLRRLCERHRPAVLLVTHDVDEAIALADRVVVLDRGRIAADLPVDVPAPRRQGSAAHTALRGRLLARLGVDTDEDHGTTGAAGAAGAAGIGRSTRTNGEESAA</sequence>
<evidence type="ECO:0000259" key="8">
    <source>
        <dbReference type="PROSITE" id="PS50893"/>
    </source>
</evidence>
<keyword evidence="10" id="KW-1185">Reference proteome</keyword>
<evidence type="ECO:0000256" key="7">
    <source>
        <dbReference type="SAM" id="MobiDB-lite"/>
    </source>
</evidence>
<name>A0ABM6ATH7_STRAM</name>
<keyword evidence="1" id="KW-0813">Transport</keyword>
<evidence type="ECO:0000313" key="10">
    <source>
        <dbReference type="Proteomes" id="UP000076720"/>
    </source>
</evidence>
<evidence type="ECO:0000256" key="2">
    <source>
        <dbReference type="ARBA" id="ARBA00022475"/>
    </source>
</evidence>
<evidence type="ECO:0000313" key="9">
    <source>
        <dbReference type="EMBL" id="ANB04591.1"/>
    </source>
</evidence>
<feature type="compositionally biased region" description="Low complexity" evidence="7">
    <location>
        <begin position="251"/>
        <end position="264"/>
    </location>
</feature>
<reference evidence="9 10" key="2">
    <citation type="journal article" date="2016" name="Genome Announc.">
        <title>Complete Genome Sequence of Streptomyces ambofaciens DSM 40697, a Paradigm for Genome Plasticity Studies.</title>
        <authorList>
            <person name="Thibessard A."/>
            <person name="Leblond P."/>
        </authorList>
    </citation>
    <scope>NUCLEOTIDE SEQUENCE [LARGE SCALE GENOMIC DNA]</scope>
    <source>
        <strain evidence="9 10">DSM 40697</strain>
    </source>
</reference>
<protein>
    <submittedName>
        <fullName evidence="9">Sulfonate ABC transporter ATP-binding protein</fullName>
    </submittedName>
</protein>
<evidence type="ECO:0000256" key="4">
    <source>
        <dbReference type="ARBA" id="ARBA00022840"/>
    </source>
</evidence>
<dbReference type="SUPFAM" id="SSF52540">
    <property type="entry name" value="P-loop containing nucleoside triphosphate hydrolases"/>
    <property type="match status" value="1"/>
</dbReference>
<dbReference type="PROSITE" id="PS00211">
    <property type="entry name" value="ABC_TRANSPORTER_1"/>
    <property type="match status" value="1"/>
</dbReference>
<evidence type="ECO:0000256" key="1">
    <source>
        <dbReference type="ARBA" id="ARBA00022448"/>
    </source>
</evidence>
<dbReference type="InterPro" id="IPR027417">
    <property type="entry name" value="P-loop_NTPase"/>
</dbReference>
<dbReference type="InterPro" id="IPR003593">
    <property type="entry name" value="AAA+_ATPase"/>
</dbReference>
<dbReference type="EMBL" id="CP012949">
    <property type="protein sequence ID" value="ANB04591.1"/>
    <property type="molecule type" value="Genomic_DNA"/>
</dbReference>
<proteinExistence type="predicted"/>
<dbReference type="InterPro" id="IPR017871">
    <property type="entry name" value="ABC_transporter-like_CS"/>
</dbReference>
<dbReference type="PANTHER" id="PTHR42788:SF17">
    <property type="entry name" value="ALIPHATIC SULFONATES IMPORT ATP-BINDING PROTEIN SSUB"/>
    <property type="match status" value="1"/>
</dbReference>
<keyword evidence="4 9" id="KW-0067">ATP-binding</keyword>
<dbReference type="RefSeq" id="WP_079155355.1">
    <property type="nucleotide sequence ID" value="NZ_CP012949.1"/>
</dbReference>
<gene>
    <name evidence="9" type="ORF">SAM40697_0629</name>
</gene>
<organism evidence="9 10">
    <name type="scientific">Streptomyces ambofaciens</name>
    <dbReference type="NCBI Taxonomy" id="1889"/>
    <lineage>
        <taxon>Bacteria</taxon>
        <taxon>Bacillati</taxon>
        <taxon>Actinomycetota</taxon>
        <taxon>Actinomycetes</taxon>
        <taxon>Kitasatosporales</taxon>
        <taxon>Streptomycetaceae</taxon>
        <taxon>Streptomyces</taxon>
    </lineage>
</organism>